<reference evidence="1 2" key="1">
    <citation type="submission" date="2019-08" db="EMBL/GenBank/DDBJ databases">
        <title>The genome of the soybean aphid Biotype 1, its phylome, world population structure and adaptation to the North American continent.</title>
        <authorList>
            <person name="Giordano R."/>
            <person name="Donthu R.K."/>
            <person name="Hernandez A.G."/>
            <person name="Wright C.L."/>
            <person name="Zimin A.V."/>
        </authorList>
    </citation>
    <scope>NUCLEOTIDE SEQUENCE [LARGE SCALE GENOMIC DNA]</scope>
    <source>
        <tissue evidence="1">Whole aphids</tissue>
    </source>
</reference>
<keyword evidence="2" id="KW-1185">Reference proteome</keyword>
<dbReference type="OrthoDB" id="8192570at2759"/>
<gene>
    <name evidence="1" type="ORF">AGLY_013493</name>
</gene>
<sequence>MWNASRFCVSSLRRGHANLLCIVPILVYVLPKQTSYVRAGISSSEYTGSGALPIDGATNYTPNRLSCTVYTLLKELGSHSYLDFIRNRIKASDSKYFVAKWIWPEVQSYNIRLKEVQRLIADSAQNFQNINTHNIRLTFKLIKNKEGTIKNVRSKTFGKFNIQFARDIDNGFRLMWAPVNMSEMVWSQYKCIKLILKKNCIIWALNSVYNLHIICIKKTTNIIGFCQIYEIVFIKIILNFFQIYGSHFLWATANKASPNVSTLSGIHCSKQVEYKFTYN</sequence>
<evidence type="ECO:0000313" key="2">
    <source>
        <dbReference type="Proteomes" id="UP000475862"/>
    </source>
</evidence>
<protein>
    <submittedName>
        <fullName evidence="1">Uncharacterized protein</fullName>
    </submittedName>
</protein>
<organism evidence="1 2">
    <name type="scientific">Aphis glycines</name>
    <name type="common">Soybean aphid</name>
    <dbReference type="NCBI Taxonomy" id="307491"/>
    <lineage>
        <taxon>Eukaryota</taxon>
        <taxon>Metazoa</taxon>
        <taxon>Ecdysozoa</taxon>
        <taxon>Arthropoda</taxon>
        <taxon>Hexapoda</taxon>
        <taxon>Insecta</taxon>
        <taxon>Pterygota</taxon>
        <taxon>Neoptera</taxon>
        <taxon>Paraneoptera</taxon>
        <taxon>Hemiptera</taxon>
        <taxon>Sternorrhyncha</taxon>
        <taxon>Aphidomorpha</taxon>
        <taxon>Aphidoidea</taxon>
        <taxon>Aphididae</taxon>
        <taxon>Aphidini</taxon>
        <taxon>Aphis</taxon>
        <taxon>Aphis</taxon>
    </lineage>
</organism>
<evidence type="ECO:0000313" key="1">
    <source>
        <dbReference type="EMBL" id="KAE9526845.1"/>
    </source>
</evidence>
<accession>A0A6G0T8L8</accession>
<dbReference type="Proteomes" id="UP000475862">
    <property type="component" value="Unassembled WGS sequence"/>
</dbReference>
<name>A0A6G0T8L8_APHGL</name>
<dbReference type="EMBL" id="VYZN01000054">
    <property type="protein sequence ID" value="KAE9526845.1"/>
    <property type="molecule type" value="Genomic_DNA"/>
</dbReference>
<proteinExistence type="predicted"/>
<dbReference type="AlphaFoldDB" id="A0A6G0T8L8"/>
<comment type="caution">
    <text evidence="1">The sequence shown here is derived from an EMBL/GenBank/DDBJ whole genome shotgun (WGS) entry which is preliminary data.</text>
</comment>